<dbReference type="InterPro" id="IPR008254">
    <property type="entry name" value="Flavodoxin/NO_synth"/>
</dbReference>
<keyword evidence="5 7" id="KW-0288">FMN</keyword>
<proteinExistence type="inferred from homology"/>
<dbReference type="NCBIfam" id="TIGR01752">
    <property type="entry name" value="flav_long"/>
    <property type="match status" value="1"/>
</dbReference>
<evidence type="ECO:0000256" key="6">
    <source>
        <dbReference type="ARBA" id="ARBA00022982"/>
    </source>
</evidence>
<evidence type="ECO:0000313" key="9">
    <source>
        <dbReference type="EMBL" id="NSL54868.1"/>
    </source>
</evidence>
<feature type="domain" description="Flavodoxin-like" evidence="8">
    <location>
        <begin position="4"/>
        <end position="174"/>
    </location>
</feature>
<dbReference type="InterPro" id="IPR029039">
    <property type="entry name" value="Flavoprotein-like_sf"/>
</dbReference>
<dbReference type="PIRSF" id="PIRSF038996">
    <property type="entry name" value="FldA"/>
    <property type="match status" value="1"/>
</dbReference>
<dbReference type="PROSITE" id="PS00201">
    <property type="entry name" value="FLAVODOXIN"/>
    <property type="match status" value="1"/>
</dbReference>
<evidence type="ECO:0000256" key="7">
    <source>
        <dbReference type="PIRNR" id="PIRNR038996"/>
    </source>
</evidence>
<comment type="caution">
    <text evidence="9">The sequence shown here is derived from an EMBL/GenBank/DDBJ whole genome shotgun (WGS) entry which is preliminary data.</text>
</comment>
<protein>
    <recommendedName>
        <fullName evidence="7">Flavodoxin</fullName>
    </recommendedName>
</protein>
<dbReference type="SUPFAM" id="SSF52218">
    <property type="entry name" value="Flavoproteins"/>
    <property type="match status" value="1"/>
</dbReference>
<dbReference type="NCBIfam" id="NF006739">
    <property type="entry name" value="PRK09267.1-5"/>
    <property type="match status" value="1"/>
</dbReference>
<dbReference type="InterPro" id="IPR050619">
    <property type="entry name" value="Flavodoxin"/>
</dbReference>
<dbReference type="InterPro" id="IPR001226">
    <property type="entry name" value="Flavodoxin_CS"/>
</dbReference>
<sequence length="188" mass="20802">MSRIGIFFGTETGTTRLIAKKLHKLLGDEIADKPLNVNRIAPAQMLAYDCLLLGTPSYGVGQIPGRSAGCLESSWEEFLAELPEDLSLAGKRIAFFALGAQERYAERFASSLRLVHDAFKKRGAEIVGQWSTEGYVFEHSASVEDGKFLGLILDQRTQSQLTDTRLAAWLEELRPLLLEKIALEGMTN</sequence>
<dbReference type="Pfam" id="PF00258">
    <property type="entry name" value="Flavodoxin_1"/>
    <property type="match status" value="1"/>
</dbReference>
<name>A0ABX2IG85_9RHOO</name>
<keyword evidence="6 7" id="KW-0249">Electron transport</keyword>
<evidence type="ECO:0000259" key="8">
    <source>
        <dbReference type="PROSITE" id="PS50902"/>
    </source>
</evidence>
<evidence type="ECO:0000313" key="10">
    <source>
        <dbReference type="Proteomes" id="UP000778523"/>
    </source>
</evidence>
<dbReference type="Proteomes" id="UP000778523">
    <property type="component" value="Unassembled WGS sequence"/>
</dbReference>
<evidence type="ECO:0000256" key="1">
    <source>
        <dbReference type="ARBA" id="ARBA00001917"/>
    </source>
</evidence>
<dbReference type="InterPro" id="IPR010086">
    <property type="entry name" value="Flavodoxin_lc"/>
</dbReference>
<reference evidence="9 10" key="1">
    <citation type="submission" date="2020-06" db="EMBL/GenBank/DDBJ databases">
        <title>Draft genome of Uliginosibacterium sp. IMCC34675.</title>
        <authorList>
            <person name="Song J."/>
        </authorList>
    </citation>
    <scope>NUCLEOTIDE SEQUENCE [LARGE SCALE GENOMIC DNA]</scope>
    <source>
        <strain evidence="9 10">IMCC34675</strain>
    </source>
</reference>
<dbReference type="PROSITE" id="PS50902">
    <property type="entry name" value="FLAVODOXIN_LIKE"/>
    <property type="match status" value="1"/>
</dbReference>
<evidence type="ECO:0000256" key="5">
    <source>
        <dbReference type="ARBA" id="ARBA00022643"/>
    </source>
</evidence>
<evidence type="ECO:0000256" key="3">
    <source>
        <dbReference type="ARBA" id="ARBA00022448"/>
    </source>
</evidence>
<keyword evidence="10" id="KW-1185">Reference proteome</keyword>
<evidence type="ECO:0000256" key="4">
    <source>
        <dbReference type="ARBA" id="ARBA00022630"/>
    </source>
</evidence>
<keyword evidence="4 7" id="KW-0285">Flavoprotein</keyword>
<gene>
    <name evidence="9" type="ORF">HJ583_007515</name>
</gene>
<dbReference type="PANTHER" id="PTHR42809:SF1">
    <property type="entry name" value="FLAVODOXIN 1"/>
    <property type="match status" value="1"/>
</dbReference>
<keyword evidence="3 7" id="KW-0813">Transport</keyword>
<evidence type="ECO:0000256" key="2">
    <source>
        <dbReference type="ARBA" id="ARBA00005267"/>
    </source>
</evidence>
<accession>A0ABX2IG85</accession>
<dbReference type="PANTHER" id="PTHR42809">
    <property type="entry name" value="FLAVODOXIN 2"/>
    <property type="match status" value="1"/>
</dbReference>
<dbReference type="RefSeq" id="WP_170021378.1">
    <property type="nucleotide sequence ID" value="NZ_JABCSC020000002.1"/>
</dbReference>
<comment type="function">
    <text evidence="7">Low-potential electron donor to a number of redox enzymes.</text>
</comment>
<comment type="similarity">
    <text evidence="2 7">Belongs to the flavodoxin family.</text>
</comment>
<dbReference type="EMBL" id="JABCSC020000002">
    <property type="protein sequence ID" value="NSL54868.1"/>
    <property type="molecule type" value="Genomic_DNA"/>
</dbReference>
<organism evidence="9 10">
    <name type="scientific">Uliginosibacterium aquaticum</name>
    <dbReference type="NCBI Taxonomy" id="2731212"/>
    <lineage>
        <taxon>Bacteria</taxon>
        <taxon>Pseudomonadati</taxon>
        <taxon>Pseudomonadota</taxon>
        <taxon>Betaproteobacteria</taxon>
        <taxon>Rhodocyclales</taxon>
        <taxon>Zoogloeaceae</taxon>
        <taxon>Uliginosibacterium</taxon>
    </lineage>
</organism>
<dbReference type="Gene3D" id="3.40.50.360">
    <property type="match status" value="1"/>
</dbReference>
<comment type="cofactor">
    <cofactor evidence="1 7">
        <name>FMN</name>
        <dbReference type="ChEBI" id="CHEBI:58210"/>
    </cofactor>
</comment>